<dbReference type="AlphaFoldDB" id="A0A841D0C2"/>
<dbReference type="RefSeq" id="WP_260407712.1">
    <property type="nucleotide sequence ID" value="NZ_BAAAWZ010000001.1"/>
</dbReference>
<evidence type="ECO:0000313" key="2">
    <source>
        <dbReference type="EMBL" id="MBB5961974.1"/>
    </source>
</evidence>
<accession>A0A841D0C2</accession>
<proteinExistence type="predicted"/>
<protein>
    <recommendedName>
        <fullName evidence="1">DUF397 domain-containing protein</fullName>
    </recommendedName>
</protein>
<dbReference type="EMBL" id="JACHJJ010000003">
    <property type="protein sequence ID" value="MBB5961974.1"/>
    <property type="molecule type" value="Genomic_DNA"/>
</dbReference>
<organism evidence="2 3">
    <name type="scientific">Planomonospora venezuelensis</name>
    <dbReference type="NCBI Taxonomy" id="1999"/>
    <lineage>
        <taxon>Bacteria</taxon>
        <taxon>Bacillati</taxon>
        <taxon>Actinomycetota</taxon>
        <taxon>Actinomycetes</taxon>
        <taxon>Streptosporangiales</taxon>
        <taxon>Streptosporangiaceae</taxon>
        <taxon>Planomonospora</taxon>
    </lineage>
</organism>
<feature type="domain" description="DUF397" evidence="1">
    <location>
        <begin position="31"/>
        <end position="67"/>
    </location>
</feature>
<reference evidence="2 3" key="1">
    <citation type="submission" date="2020-08" db="EMBL/GenBank/DDBJ databases">
        <title>Genomic Encyclopedia of Type Strains, Phase III (KMG-III): the genomes of soil and plant-associated and newly described type strains.</title>
        <authorList>
            <person name="Whitman W."/>
        </authorList>
    </citation>
    <scope>NUCLEOTIDE SEQUENCE [LARGE SCALE GENOMIC DNA]</scope>
    <source>
        <strain evidence="2 3">CECT 3303</strain>
    </source>
</reference>
<keyword evidence="3" id="KW-1185">Reference proteome</keyword>
<dbReference type="InterPro" id="IPR007278">
    <property type="entry name" value="DUF397"/>
</dbReference>
<sequence length="76" mass="8105">MEQIKPSADAFDLDAADWMTGATDQAIADPVQIAFCGESILMRSGAGEGSPVLVFTQAEWDAFVAGVLDGEFDYED</sequence>
<evidence type="ECO:0000259" key="1">
    <source>
        <dbReference type="Pfam" id="PF04149"/>
    </source>
</evidence>
<comment type="caution">
    <text evidence="2">The sequence shown here is derived from an EMBL/GenBank/DDBJ whole genome shotgun (WGS) entry which is preliminary data.</text>
</comment>
<dbReference type="Pfam" id="PF04149">
    <property type="entry name" value="DUF397"/>
    <property type="match status" value="1"/>
</dbReference>
<evidence type="ECO:0000313" key="3">
    <source>
        <dbReference type="Proteomes" id="UP000562352"/>
    </source>
</evidence>
<gene>
    <name evidence="2" type="ORF">FHS22_001233</name>
</gene>
<dbReference type="Proteomes" id="UP000562352">
    <property type="component" value="Unassembled WGS sequence"/>
</dbReference>
<name>A0A841D0C2_PLAVE</name>